<evidence type="ECO:0000313" key="4">
    <source>
        <dbReference type="EMBL" id="KAJ8451138.1"/>
    </source>
</evidence>
<protein>
    <submittedName>
        <fullName evidence="4">Uncharacterized protein</fullName>
    </submittedName>
</protein>
<dbReference type="InterPro" id="IPR032675">
    <property type="entry name" value="LRR_dom_sf"/>
</dbReference>
<accession>A0A9Q1QQ56</accession>
<proteinExistence type="predicted"/>
<evidence type="ECO:0000256" key="1">
    <source>
        <dbReference type="ARBA" id="ARBA00022614"/>
    </source>
</evidence>
<dbReference type="InterPro" id="IPR051341">
    <property type="entry name" value="Zyg-11_UBL_adapter"/>
</dbReference>
<dbReference type="SMART" id="SM00368">
    <property type="entry name" value="LRR_RI"/>
    <property type="match status" value="4"/>
</dbReference>
<dbReference type="EMBL" id="JAKOGI010000011">
    <property type="protein sequence ID" value="KAJ8451138.1"/>
    <property type="molecule type" value="Genomic_DNA"/>
</dbReference>
<dbReference type="SMART" id="SM00367">
    <property type="entry name" value="LRR_CC"/>
    <property type="match status" value="6"/>
</dbReference>
<name>A0A9Q1QQ56_9CARY</name>
<dbReference type="OrthoDB" id="550575at2759"/>
<evidence type="ECO:0000256" key="2">
    <source>
        <dbReference type="ARBA" id="ARBA00022737"/>
    </source>
</evidence>
<dbReference type="InterPro" id="IPR003591">
    <property type="entry name" value="Leu-rich_rpt_typical-subtyp"/>
</dbReference>
<dbReference type="Proteomes" id="UP001153076">
    <property type="component" value="Unassembled WGS sequence"/>
</dbReference>
<dbReference type="PANTHER" id="PTHR12904:SF23">
    <property type="entry name" value="PROTEIN ZER-1 HOMOLOG"/>
    <property type="match status" value="1"/>
</dbReference>
<dbReference type="SUPFAM" id="SSF52047">
    <property type="entry name" value="RNI-like"/>
    <property type="match status" value="2"/>
</dbReference>
<evidence type="ECO:0000256" key="3">
    <source>
        <dbReference type="SAM" id="MobiDB-lite"/>
    </source>
</evidence>
<keyword evidence="2" id="KW-0677">Repeat</keyword>
<sequence length="595" mass="65597">MEVDSPLVWRCIEAASESRDAVERWRMQRRTLHRLPSPIASALLHRLLHRRLLYPSLLEVFKFSVEEVDLRGENSVDAEWMAYLGAFPYLRSLNVAECHRVNNSTLWPLAGMTSLKELDLSRCTKVTDAGIKHLLSVSHLEKLYLSQTGVTAAGIKLLSELVNLSTLDLGGSPVTDLALNSLQVLTNLEHLDLWGSKISDVSAVTFKKFPKLSFLSLAWTNVTKLPNLKSLKCLDMSHCSIHSVTEDRGDKAALKQLIVNGASFPDGGNIFSNIDTSCLSFLNLSNSSLSYFGFLHQMHALEHLDLSFSTIQDDAVEAIARVGANLKHLNLNNTKISSAGVEILVGCVPNLEILLLSHTSIDDVALAYVSMMPSLKAIDLSNTNIKGFTHHIGNDEDEILSLISLQDLKHLESLDLEGTQVTDTSLHALSGIEALSHLSLGCTPLTDTCLDHLSSLKRLASLSIQGALLTNGSLDSFNPPMTLEVLDLRGCWLLTMEALTTFCETHPGIKVKHDHLSIRSMDHDDSHCHANSSQKGSNTLKSKEKYRGSGTPPLFRKEVLDQRIKYGREELLALQHPSSPFIPPSNIDTEVLKVD</sequence>
<comment type="caution">
    <text evidence="4">The sequence shown here is derived from an EMBL/GenBank/DDBJ whole genome shotgun (WGS) entry which is preliminary data.</text>
</comment>
<gene>
    <name evidence="4" type="ORF">Cgig2_026947</name>
</gene>
<dbReference type="Gene3D" id="3.80.10.10">
    <property type="entry name" value="Ribonuclease Inhibitor"/>
    <property type="match status" value="4"/>
</dbReference>
<dbReference type="InterPro" id="IPR001611">
    <property type="entry name" value="Leu-rich_rpt"/>
</dbReference>
<feature type="region of interest" description="Disordered" evidence="3">
    <location>
        <begin position="522"/>
        <end position="553"/>
    </location>
</feature>
<dbReference type="AlphaFoldDB" id="A0A9Q1QQ56"/>
<keyword evidence="1" id="KW-0433">Leucine-rich repeat</keyword>
<dbReference type="Pfam" id="PF13855">
    <property type="entry name" value="LRR_8"/>
    <property type="match status" value="1"/>
</dbReference>
<dbReference type="SMART" id="SM00369">
    <property type="entry name" value="LRR_TYP"/>
    <property type="match status" value="5"/>
</dbReference>
<feature type="compositionally biased region" description="Polar residues" evidence="3">
    <location>
        <begin position="529"/>
        <end position="540"/>
    </location>
</feature>
<keyword evidence="5" id="KW-1185">Reference proteome</keyword>
<dbReference type="InterPro" id="IPR006553">
    <property type="entry name" value="Leu-rich_rpt_Cys-con_subtyp"/>
</dbReference>
<reference evidence="4" key="1">
    <citation type="submission" date="2022-04" db="EMBL/GenBank/DDBJ databases">
        <title>Carnegiea gigantea Genome sequencing and assembly v2.</title>
        <authorList>
            <person name="Copetti D."/>
            <person name="Sanderson M.J."/>
            <person name="Burquez A."/>
            <person name="Wojciechowski M.F."/>
        </authorList>
    </citation>
    <scope>NUCLEOTIDE SEQUENCE</scope>
    <source>
        <strain evidence="4">SGP5-SGP5p</strain>
        <tissue evidence="4">Aerial part</tissue>
    </source>
</reference>
<dbReference type="PANTHER" id="PTHR12904">
    <property type="match status" value="1"/>
</dbReference>
<organism evidence="4 5">
    <name type="scientific">Carnegiea gigantea</name>
    <dbReference type="NCBI Taxonomy" id="171969"/>
    <lineage>
        <taxon>Eukaryota</taxon>
        <taxon>Viridiplantae</taxon>
        <taxon>Streptophyta</taxon>
        <taxon>Embryophyta</taxon>
        <taxon>Tracheophyta</taxon>
        <taxon>Spermatophyta</taxon>
        <taxon>Magnoliopsida</taxon>
        <taxon>eudicotyledons</taxon>
        <taxon>Gunneridae</taxon>
        <taxon>Pentapetalae</taxon>
        <taxon>Caryophyllales</taxon>
        <taxon>Cactineae</taxon>
        <taxon>Cactaceae</taxon>
        <taxon>Cactoideae</taxon>
        <taxon>Echinocereeae</taxon>
        <taxon>Carnegiea</taxon>
    </lineage>
</organism>
<dbReference type="Pfam" id="PF13516">
    <property type="entry name" value="LRR_6"/>
    <property type="match status" value="4"/>
</dbReference>
<evidence type="ECO:0000313" key="5">
    <source>
        <dbReference type="Proteomes" id="UP001153076"/>
    </source>
</evidence>